<accession>A0A1H6F863</accession>
<dbReference type="EMBL" id="FMSV02000377">
    <property type="protein sequence ID" value="SEH05753.1"/>
    <property type="molecule type" value="Genomic_DNA"/>
</dbReference>
<sequence length="68" mass="7702">MLQPIVIKGKKKLEKLYHFPTKIDKNGTWVAMRENDHTMKISCKGEGCPISIRDGDGLQPVFNGAKCW</sequence>
<reference evidence="1 2" key="1">
    <citation type="submission" date="2016-10" db="EMBL/GenBank/DDBJ databases">
        <authorList>
            <person name="de Groot N.N."/>
        </authorList>
    </citation>
    <scope>NUCLEOTIDE SEQUENCE [LARGE SCALE GENOMIC DNA]</scope>
    <source>
        <strain evidence="1">MBHS1</strain>
    </source>
</reference>
<gene>
    <name evidence="1" type="ORF">MBHS_01608</name>
</gene>
<evidence type="ECO:0000313" key="1">
    <source>
        <dbReference type="EMBL" id="SEH05753.1"/>
    </source>
</evidence>
<organism evidence="1 2">
    <name type="scientific">Candidatus Venteria ishoeyi</name>
    <dbReference type="NCBI Taxonomy" id="1899563"/>
    <lineage>
        <taxon>Bacteria</taxon>
        <taxon>Pseudomonadati</taxon>
        <taxon>Pseudomonadota</taxon>
        <taxon>Gammaproteobacteria</taxon>
        <taxon>Thiotrichales</taxon>
        <taxon>Thiotrichaceae</taxon>
        <taxon>Venteria</taxon>
    </lineage>
</organism>
<evidence type="ECO:0000313" key="2">
    <source>
        <dbReference type="Proteomes" id="UP000236724"/>
    </source>
</evidence>
<protein>
    <submittedName>
        <fullName evidence="1">Uncharacterized protein</fullName>
    </submittedName>
</protein>
<name>A0A1H6F863_9GAMM</name>
<dbReference type="Proteomes" id="UP000236724">
    <property type="component" value="Unassembled WGS sequence"/>
</dbReference>
<proteinExistence type="predicted"/>
<dbReference type="AlphaFoldDB" id="A0A1H6F863"/>
<keyword evidence="2" id="KW-1185">Reference proteome</keyword>